<dbReference type="Proteomes" id="UP001058974">
    <property type="component" value="Chromosome 4"/>
</dbReference>
<reference evidence="3 4" key="1">
    <citation type="journal article" date="2022" name="Nat. Genet.">
        <title>Improved pea reference genome and pan-genome highlight genomic features and evolutionary characteristics.</title>
        <authorList>
            <person name="Yang T."/>
            <person name="Liu R."/>
            <person name="Luo Y."/>
            <person name="Hu S."/>
            <person name="Wang D."/>
            <person name="Wang C."/>
            <person name="Pandey M.K."/>
            <person name="Ge S."/>
            <person name="Xu Q."/>
            <person name="Li N."/>
            <person name="Li G."/>
            <person name="Huang Y."/>
            <person name="Saxena R.K."/>
            <person name="Ji Y."/>
            <person name="Li M."/>
            <person name="Yan X."/>
            <person name="He Y."/>
            <person name="Liu Y."/>
            <person name="Wang X."/>
            <person name="Xiang C."/>
            <person name="Varshney R.K."/>
            <person name="Ding H."/>
            <person name="Gao S."/>
            <person name="Zong X."/>
        </authorList>
    </citation>
    <scope>NUCLEOTIDE SEQUENCE [LARGE SCALE GENOMIC DNA]</scope>
    <source>
        <strain evidence="3 4">cv. Zhongwan 6</strain>
    </source>
</reference>
<name>A0A9D4XBN1_PEA</name>
<evidence type="ECO:0000313" key="2">
    <source>
        <dbReference type="EMBL" id="KAI5418060.1"/>
    </source>
</evidence>
<dbReference type="Gramene" id="Psat04G0263000-T1">
    <property type="protein sequence ID" value="KAI5418061.1"/>
    <property type="gene ID" value="KIW84_042630"/>
</dbReference>
<dbReference type="EMBL" id="JAMSHJ010000004">
    <property type="protein sequence ID" value="KAI5418061.1"/>
    <property type="molecule type" value="Genomic_DNA"/>
</dbReference>
<comment type="caution">
    <text evidence="3">The sequence shown here is derived from an EMBL/GenBank/DDBJ whole genome shotgun (WGS) entry which is preliminary data.</text>
</comment>
<evidence type="ECO:0000313" key="4">
    <source>
        <dbReference type="Proteomes" id="UP001058974"/>
    </source>
</evidence>
<gene>
    <name evidence="2" type="ORF">KIW84_042629</name>
    <name evidence="3" type="ORF">KIW84_042630</name>
</gene>
<evidence type="ECO:0000256" key="1">
    <source>
        <dbReference type="SAM" id="MobiDB-lite"/>
    </source>
</evidence>
<dbReference type="AlphaFoldDB" id="A0A9D4XBN1"/>
<feature type="compositionally biased region" description="Basic and acidic residues" evidence="1">
    <location>
        <begin position="119"/>
        <end position="130"/>
    </location>
</feature>
<organism evidence="3 4">
    <name type="scientific">Pisum sativum</name>
    <name type="common">Garden pea</name>
    <name type="synonym">Lathyrus oleraceus</name>
    <dbReference type="NCBI Taxonomy" id="3888"/>
    <lineage>
        <taxon>Eukaryota</taxon>
        <taxon>Viridiplantae</taxon>
        <taxon>Streptophyta</taxon>
        <taxon>Embryophyta</taxon>
        <taxon>Tracheophyta</taxon>
        <taxon>Spermatophyta</taxon>
        <taxon>Magnoliopsida</taxon>
        <taxon>eudicotyledons</taxon>
        <taxon>Gunneridae</taxon>
        <taxon>Pentapetalae</taxon>
        <taxon>rosids</taxon>
        <taxon>fabids</taxon>
        <taxon>Fabales</taxon>
        <taxon>Fabaceae</taxon>
        <taxon>Papilionoideae</taxon>
        <taxon>50 kb inversion clade</taxon>
        <taxon>NPAAA clade</taxon>
        <taxon>Hologalegina</taxon>
        <taxon>IRL clade</taxon>
        <taxon>Fabeae</taxon>
        <taxon>Lathyrus</taxon>
    </lineage>
</organism>
<proteinExistence type="predicted"/>
<dbReference type="Gramene" id="Psat04G0262900-T1">
    <property type="protein sequence ID" value="KAI5418060.1"/>
    <property type="gene ID" value="KIW84_042629"/>
</dbReference>
<accession>A0A9D4XBN1</accession>
<dbReference type="EMBL" id="JAMSHJ010000004">
    <property type="protein sequence ID" value="KAI5418060.1"/>
    <property type="molecule type" value="Genomic_DNA"/>
</dbReference>
<sequence length="246" mass="27035">MLELIWCIVDAHEFVLKVETGLVSSIMSTAFHGLFIDGVSSAVALKIMYSLDDARCQAYFPSEPPKPGEDVTAASNRYWGLSMYRTAHKPTAASNSKEMASRPVSSGEDPPMNPTLNKDAVKPQRAREMLTDSVAKTALGNSSRTSNRRARKKGVQGGSSSSSVHRSNAGLAQKSRHSSDSIVEKVSSDRLITVANFFGLGPVLQCRLWLHVLDIRSFMTPTRIMKHYAYLANPRSKWNMGDQGQD</sequence>
<protein>
    <submittedName>
        <fullName evidence="3">Uncharacterized protein</fullName>
    </submittedName>
</protein>
<keyword evidence="4" id="KW-1185">Reference proteome</keyword>
<feature type="region of interest" description="Disordered" evidence="1">
    <location>
        <begin position="90"/>
        <end position="181"/>
    </location>
</feature>
<evidence type="ECO:0000313" key="3">
    <source>
        <dbReference type="EMBL" id="KAI5418061.1"/>
    </source>
</evidence>